<keyword evidence="3" id="KW-1003">Cell membrane</keyword>
<dbReference type="Gene3D" id="3.30.240.20">
    <property type="entry name" value="bsu07140 like domains"/>
    <property type="match status" value="1"/>
</dbReference>
<keyword evidence="4 7" id="KW-0812">Transmembrane</keyword>
<keyword evidence="5 7" id="KW-1133">Transmembrane helix</keyword>
<organism evidence="9 10">
    <name type="scientific">Brevibacillus fluminis</name>
    <dbReference type="NCBI Taxonomy" id="511487"/>
    <lineage>
        <taxon>Bacteria</taxon>
        <taxon>Bacillati</taxon>
        <taxon>Bacillota</taxon>
        <taxon>Bacilli</taxon>
        <taxon>Bacillales</taxon>
        <taxon>Paenibacillaceae</taxon>
        <taxon>Brevibacillus</taxon>
    </lineage>
</organism>
<evidence type="ECO:0000256" key="5">
    <source>
        <dbReference type="ARBA" id="ARBA00022989"/>
    </source>
</evidence>
<evidence type="ECO:0000256" key="6">
    <source>
        <dbReference type="ARBA" id="ARBA00023136"/>
    </source>
</evidence>
<keyword evidence="6 7" id="KW-0472">Membrane</keyword>
<gene>
    <name evidence="9" type="ORF">EDM56_11255</name>
</gene>
<comment type="caution">
    <text evidence="9">The sequence shown here is derived from an EMBL/GenBank/DDBJ whole genome shotgun (WGS) entry which is preliminary data.</text>
</comment>
<evidence type="ECO:0000256" key="3">
    <source>
        <dbReference type="ARBA" id="ARBA00022475"/>
    </source>
</evidence>
<sequence length="197" mass="22076">MSWTLIWQTVGVIVFGTLLLRIAGRKSISQMTMAQVVVMIGLGTLIIQPITGNGYWPTFLFAAVLVLVMMLIEYLEMKSNAFETFITGKAVIVIEDGELVEQNLSKLRLSVDKLEMRLRQAGIANRSDVQWATMEVSGNLGYQLKTEKQPATKEDIQRLMELLELKVPATLDRSLASENIFAEIVNGHQNSHPQKLQ</sequence>
<proteinExistence type="inferred from homology"/>
<accession>A0A3M8DNS9</accession>
<dbReference type="EMBL" id="RHHQ01000008">
    <property type="protein sequence ID" value="RNB89743.1"/>
    <property type="molecule type" value="Genomic_DNA"/>
</dbReference>
<evidence type="ECO:0000256" key="2">
    <source>
        <dbReference type="ARBA" id="ARBA00006448"/>
    </source>
</evidence>
<evidence type="ECO:0000256" key="1">
    <source>
        <dbReference type="ARBA" id="ARBA00004651"/>
    </source>
</evidence>
<name>A0A3M8DNS9_9BACL</name>
<evidence type="ECO:0000256" key="4">
    <source>
        <dbReference type="ARBA" id="ARBA00022692"/>
    </source>
</evidence>
<evidence type="ECO:0000313" key="10">
    <source>
        <dbReference type="Proteomes" id="UP000271031"/>
    </source>
</evidence>
<evidence type="ECO:0000259" key="8">
    <source>
        <dbReference type="Pfam" id="PF04239"/>
    </source>
</evidence>
<dbReference type="InterPro" id="IPR023090">
    <property type="entry name" value="UPF0702_alpha/beta_dom_sf"/>
</dbReference>
<dbReference type="InterPro" id="IPR007353">
    <property type="entry name" value="DUF421"/>
</dbReference>
<dbReference type="Proteomes" id="UP000271031">
    <property type="component" value="Unassembled WGS sequence"/>
</dbReference>
<protein>
    <submittedName>
        <fullName evidence="9">DUF421 domain-containing protein</fullName>
    </submittedName>
</protein>
<feature type="domain" description="YetF C-terminal" evidence="8">
    <location>
        <begin position="78"/>
        <end position="150"/>
    </location>
</feature>
<feature type="transmembrane region" description="Helical" evidence="7">
    <location>
        <begin position="6"/>
        <end position="24"/>
    </location>
</feature>
<dbReference type="PANTHER" id="PTHR34582:SF2">
    <property type="entry name" value="UPF0702 TRANSMEMBRANE PROTEIN YDFR"/>
    <property type="match status" value="1"/>
</dbReference>
<comment type="similarity">
    <text evidence="2">Belongs to the UPF0702 family.</text>
</comment>
<keyword evidence="10" id="KW-1185">Reference proteome</keyword>
<reference evidence="9 10" key="1">
    <citation type="submission" date="2018-10" db="EMBL/GenBank/DDBJ databases">
        <title>Phylogenomics of Brevibacillus.</title>
        <authorList>
            <person name="Dunlap C."/>
        </authorList>
    </citation>
    <scope>NUCLEOTIDE SEQUENCE [LARGE SCALE GENOMIC DNA]</scope>
    <source>
        <strain evidence="9 10">JCM 15716</strain>
    </source>
</reference>
<dbReference type="GO" id="GO:0005886">
    <property type="term" value="C:plasma membrane"/>
    <property type="evidence" value="ECO:0007669"/>
    <property type="project" value="UniProtKB-SubCell"/>
</dbReference>
<dbReference type="PANTHER" id="PTHR34582">
    <property type="entry name" value="UPF0702 TRANSMEMBRANE PROTEIN YCAP"/>
    <property type="match status" value="1"/>
</dbReference>
<dbReference type="OrthoDB" id="9778331at2"/>
<dbReference type="RefSeq" id="WP_122917997.1">
    <property type="nucleotide sequence ID" value="NZ_RHHQ01000008.1"/>
</dbReference>
<comment type="subcellular location">
    <subcellularLocation>
        <location evidence="1">Cell membrane</location>
        <topology evidence="1">Multi-pass membrane protein</topology>
    </subcellularLocation>
</comment>
<evidence type="ECO:0000256" key="7">
    <source>
        <dbReference type="SAM" id="Phobius"/>
    </source>
</evidence>
<dbReference type="Pfam" id="PF04239">
    <property type="entry name" value="DUF421"/>
    <property type="match status" value="1"/>
</dbReference>
<dbReference type="AlphaFoldDB" id="A0A3M8DNS9"/>
<evidence type="ECO:0000313" key="9">
    <source>
        <dbReference type="EMBL" id="RNB89743.1"/>
    </source>
</evidence>
<feature type="transmembrane region" description="Helical" evidence="7">
    <location>
        <begin position="31"/>
        <end position="50"/>
    </location>
</feature>
<feature type="transmembrane region" description="Helical" evidence="7">
    <location>
        <begin position="56"/>
        <end position="75"/>
    </location>
</feature>